<organism evidence="3 4">
    <name type="scientific">Musa acuminata subsp. malaccensis</name>
    <name type="common">Wild banana</name>
    <name type="synonym">Musa malaccensis</name>
    <dbReference type="NCBI Taxonomy" id="214687"/>
    <lineage>
        <taxon>Eukaryota</taxon>
        <taxon>Viridiplantae</taxon>
        <taxon>Streptophyta</taxon>
        <taxon>Embryophyta</taxon>
        <taxon>Tracheophyta</taxon>
        <taxon>Spermatophyta</taxon>
        <taxon>Magnoliopsida</taxon>
        <taxon>Liliopsida</taxon>
        <taxon>Zingiberales</taxon>
        <taxon>Musaceae</taxon>
        <taxon>Musa</taxon>
    </lineage>
</organism>
<keyword evidence="4" id="KW-1185">Reference proteome</keyword>
<reference evidence="3" key="2">
    <citation type="submission" date="2021-05" db="UniProtKB">
        <authorList>
            <consortium name="EnsemblPlants"/>
        </authorList>
    </citation>
    <scope>IDENTIFICATION</scope>
    <source>
        <strain evidence="3">subsp. malaccensis</strain>
    </source>
</reference>
<evidence type="ECO:0000313" key="4">
    <source>
        <dbReference type="Proteomes" id="UP000012960"/>
    </source>
</evidence>
<protein>
    <submittedName>
        <fullName evidence="2">(wild Malaysian banana) hypothetical protein</fullName>
    </submittedName>
</protein>
<evidence type="ECO:0000256" key="1">
    <source>
        <dbReference type="SAM" id="Phobius"/>
    </source>
</evidence>
<dbReference type="AlphaFoldDB" id="A0A804IVX9"/>
<dbReference type="Gramene" id="Ma04_t31020.1">
    <property type="protein sequence ID" value="Ma04_p31020.1"/>
    <property type="gene ID" value="Ma04_g31020"/>
</dbReference>
<dbReference type="Proteomes" id="UP000012960">
    <property type="component" value="Unplaced"/>
</dbReference>
<evidence type="ECO:0000313" key="2">
    <source>
        <dbReference type="EMBL" id="CAG1843909.1"/>
    </source>
</evidence>
<feature type="transmembrane region" description="Helical" evidence="1">
    <location>
        <begin position="50"/>
        <end position="75"/>
    </location>
</feature>
<dbReference type="InParanoid" id="A0A804IVX9"/>
<reference evidence="2" key="1">
    <citation type="submission" date="2021-03" db="EMBL/GenBank/DDBJ databases">
        <authorList>
            <consortium name="Genoscope - CEA"/>
            <person name="William W."/>
        </authorList>
    </citation>
    <scope>NUCLEOTIDE SEQUENCE</scope>
    <source>
        <strain evidence="2">Doubled-haploid Pahang</strain>
    </source>
</reference>
<keyword evidence="1" id="KW-1133">Transmembrane helix</keyword>
<gene>
    <name evidence="2" type="ORF">GSMUA_137040.1</name>
</gene>
<keyword evidence="1" id="KW-0472">Membrane</keyword>
<sequence>MICFFPIPFVVNLHKDLERDTFENPHFVAAMIQNPGNNCKNRLEYFVRQLSLLIVYVIFFMYFGIYLLSILIYHLNHITTISFYCDTINHHSSLSSQHCPLSNIAAPTLPAHNNGFISISNLHQWDSYQSHTKEIIKLLNRSLQKSIITSNNICKTKKNTF</sequence>
<proteinExistence type="predicted"/>
<name>A0A804IVX9_MUSAM</name>
<dbReference type="EnsemblPlants" id="Ma04_t31020.1">
    <property type="protein sequence ID" value="Ma04_p31020.1"/>
    <property type="gene ID" value="Ma04_g31020"/>
</dbReference>
<evidence type="ECO:0000313" key="3">
    <source>
        <dbReference type="EnsemblPlants" id="Ma04_p31020.1"/>
    </source>
</evidence>
<keyword evidence="1" id="KW-0812">Transmembrane</keyword>
<accession>A0A804IVX9</accession>
<dbReference type="EMBL" id="HG996469">
    <property type="protein sequence ID" value="CAG1843909.1"/>
    <property type="molecule type" value="Genomic_DNA"/>
</dbReference>